<sequence>MALRAVEMENPVSDSLHPRISEVSVEMESSYEYNHVGEASSSTDVGLCDGGDCGGGGGGRGGREGIHCDGAGPKEDPCDGGGGGEGNHGAGLGPKEGPRDGGGGGGNGETLLGLITLTSVEDTNGIGFVIPT</sequence>
<feature type="compositionally biased region" description="Basic and acidic residues" evidence="1">
    <location>
        <begin position="61"/>
        <end position="77"/>
    </location>
</feature>
<gene>
    <name evidence="3" type="primary">LOC132799701</name>
</gene>
<feature type="compositionally biased region" description="Gly residues" evidence="1">
    <location>
        <begin position="79"/>
        <end position="108"/>
    </location>
</feature>
<protein>
    <submittedName>
        <fullName evidence="3">Glycine-rich protein DOT1-like</fullName>
    </submittedName>
</protein>
<dbReference type="GeneID" id="132799701"/>
<feature type="region of interest" description="Disordered" evidence="1">
    <location>
        <begin position="53"/>
        <end position="110"/>
    </location>
</feature>
<dbReference type="RefSeq" id="XP_060668145.1">
    <property type="nucleotide sequence ID" value="XM_060812162.1"/>
</dbReference>
<evidence type="ECO:0000256" key="1">
    <source>
        <dbReference type="SAM" id="MobiDB-lite"/>
    </source>
</evidence>
<reference evidence="3" key="1">
    <citation type="submission" date="2025-08" db="UniProtKB">
        <authorList>
            <consortium name="RefSeq"/>
        </authorList>
    </citation>
    <scope>IDENTIFICATION</scope>
    <source>
        <tissue evidence="3">Seedling</tissue>
    </source>
</reference>
<proteinExistence type="predicted"/>
<evidence type="ECO:0000313" key="3">
    <source>
        <dbReference type="RefSeq" id="XP_060668145.1"/>
    </source>
</evidence>
<name>A0ABM3ZUI5_ZIZJJ</name>
<organism evidence="2 3">
    <name type="scientific">Ziziphus jujuba</name>
    <name type="common">Chinese jujube</name>
    <name type="synonym">Ziziphus sativa</name>
    <dbReference type="NCBI Taxonomy" id="326968"/>
    <lineage>
        <taxon>Eukaryota</taxon>
        <taxon>Viridiplantae</taxon>
        <taxon>Streptophyta</taxon>
        <taxon>Embryophyta</taxon>
        <taxon>Tracheophyta</taxon>
        <taxon>Spermatophyta</taxon>
        <taxon>Magnoliopsida</taxon>
        <taxon>eudicotyledons</taxon>
        <taxon>Gunneridae</taxon>
        <taxon>Pentapetalae</taxon>
        <taxon>rosids</taxon>
        <taxon>fabids</taxon>
        <taxon>Rosales</taxon>
        <taxon>Rhamnaceae</taxon>
        <taxon>Paliureae</taxon>
        <taxon>Ziziphus</taxon>
    </lineage>
</organism>
<keyword evidence="2" id="KW-1185">Reference proteome</keyword>
<dbReference type="Proteomes" id="UP001652623">
    <property type="component" value="Chromosome 10"/>
</dbReference>
<accession>A0ABM3ZUI5</accession>
<evidence type="ECO:0000313" key="2">
    <source>
        <dbReference type="Proteomes" id="UP001652623"/>
    </source>
</evidence>